<evidence type="ECO:0000313" key="2">
    <source>
        <dbReference type="EMBL" id="PKR85007.1"/>
    </source>
</evidence>
<reference evidence="2 3" key="1">
    <citation type="submission" date="2017-11" db="EMBL/GenBank/DDBJ databases">
        <title>Bacillus camelliae sp. nov., isolated from pu'er tea.</title>
        <authorList>
            <person name="Niu L."/>
        </authorList>
    </citation>
    <scope>NUCLEOTIDE SEQUENCE [LARGE SCALE GENOMIC DNA]</scope>
    <source>
        <strain evidence="2 3">7578-1</strain>
    </source>
</reference>
<dbReference type="PANTHER" id="PTHR43679:SF2">
    <property type="entry name" value="OCTANOYL-[GCVH]:PROTEIN N-OCTANOYLTRANSFERASE"/>
    <property type="match status" value="1"/>
</dbReference>
<dbReference type="GO" id="GO:0140096">
    <property type="term" value="F:catalytic activity, acting on a protein"/>
    <property type="evidence" value="ECO:0007669"/>
    <property type="project" value="UniProtKB-ARBA"/>
</dbReference>
<organism evidence="2 3">
    <name type="scientific">Heyndrickxia camelliae</name>
    <dbReference type="NCBI Taxonomy" id="1707093"/>
    <lineage>
        <taxon>Bacteria</taxon>
        <taxon>Bacillati</taxon>
        <taxon>Bacillota</taxon>
        <taxon>Bacilli</taxon>
        <taxon>Bacillales</taxon>
        <taxon>Bacillaceae</taxon>
        <taxon>Heyndrickxia</taxon>
    </lineage>
</organism>
<dbReference type="GO" id="GO:0009249">
    <property type="term" value="P:protein lipoylation"/>
    <property type="evidence" value="ECO:0007669"/>
    <property type="project" value="UniProtKB-ARBA"/>
</dbReference>
<accession>A0A2N3LK99</accession>
<evidence type="ECO:0000313" key="3">
    <source>
        <dbReference type="Proteomes" id="UP000233440"/>
    </source>
</evidence>
<dbReference type="Proteomes" id="UP000233440">
    <property type="component" value="Unassembled WGS sequence"/>
</dbReference>
<proteinExistence type="predicted"/>
<gene>
    <name evidence="2" type="ORF">CWO92_11640</name>
</gene>
<name>A0A2N3LK99_9BACI</name>
<keyword evidence="2" id="KW-0808">Transferase</keyword>
<dbReference type="PANTHER" id="PTHR43679">
    <property type="entry name" value="OCTANOYLTRANSFERASE LIPM-RELATED"/>
    <property type="match status" value="1"/>
</dbReference>
<dbReference type="InterPro" id="IPR045864">
    <property type="entry name" value="aa-tRNA-synth_II/BPL/LPL"/>
</dbReference>
<comment type="caution">
    <text evidence="2">The sequence shown here is derived from an EMBL/GenBank/DDBJ whole genome shotgun (WGS) entry which is preliminary data.</text>
</comment>
<dbReference type="AlphaFoldDB" id="A0A2N3LK99"/>
<feature type="domain" description="BPL/LPL catalytic" evidence="1">
    <location>
        <begin position="38"/>
        <end position="248"/>
    </location>
</feature>
<dbReference type="CDD" id="cd16443">
    <property type="entry name" value="LplA"/>
    <property type="match status" value="1"/>
</dbReference>
<dbReference type="Gene3D" id="3.30.930.10">
    <property type="entry name" value="Bira Bifunctional Protein, Domain 2"/>
    <property type="match status" value="1"/>
</dbReference>
<dbReference type="OrthoDB" id="9774653at2"/>
<dbReference type="InterPro" id="IPR004143">
    <property type="entry name" value="BPL_LPL_catalytic"/>
</dbReference>
<dbReference type="EMBL" id="PIQO01000007">
    <property type="protein sequence ID" value="PKR85007.1"/>
    <property type="molecule type" value="Genomic_DNA"/>
</dbReference>
<dbReference type="SUPFAM" id="SSF55681">
    <property type="entry name" value="Class II aaRS and biotin synthetases"/>
    <property type="match status" value="1"/>
</dbReference>
<dbReference type="PROSITE" id="PS51733">
    <property type="entry name" value="BPL_LPL_CATALYTIC"/>
    <property type="match status" value="1"/>
</dbReference>
<dbReference type="InterPro" id="IPR050664">
    <property type="entry name" value="Octanoyltrans_LipM/LipL"/>
</dbReference>
<protein>
    <submittedName>
        <fullName evidence="2">Octanoyltransferase</fullName>
    </submittedName>
</protein>
<keyword evidence="3" id="KW-1185">Reference proteome</keyword>
<sequence>MGVGETLSEEWFFLDTGISSPAFNMAMDEVLLNWHSKGEIPPVLRFYEWEPAGLSLGYFQKTVGRIDVQAAKEQGIDIVRRPTGGLAVLHDKELTYSVIISEKHKIMSPSIIESYRVLSQGLLEGYRLLGISAELAIPDKPIGKTGTAVCFEEASWYELEIDGKKAAGSAQTRQKGVILQHGSIPIDIDEDALYNVFVFPNEKVKERAKKGFKEKAVSINRILGREATMDEVKIAFKNGFQKGLNIELTPYELPQQMIDEARELMAEKYTADSYTFYR</sequence>
<dbReference type="Pfam" id="PF21948">
    <property type="entry name" value="LplA-B_cat"/>
    <property type="match status" value="1"/>
</dbReference>
<dbReference type="GO" id="GO:0016740">
    <property type="term" value="F:transferase activity"/>
    <property type="evidence" value="ECO:0007669"/>
    <property type="project" value="UniProtKB-KW"/>
</dbReference>
<evidence type="ECO:0000259" key="1">
    <source>
        <dbReference type="PROSITE" id="PS51733"/>
    </source>
</evidence>